<dbReference type="SUPFAM" id="SSF53474">
    <property type="entry name" value="alpha/beta-Hydrolases"/>
    <property type="match status" value="1"/>
</dbReference>
<dbReference type="InterPro" id="IPR029058">
    <property type="entry name" value="AB_hydrolase_fold"/>
</dbReference>
<keyword evidence="9" id="KW-1185">Reference proteome</keyword>
<evidence type="ECO:0000313" key="9">
    <source>
        <dbReference type="Proteomes" id="UP000801492"/>
    </source>
</evidence>
<protein>
    <recommendedName>
        <fullName evidence="6">Carboxylic ester hydrolase</fullName>
        <ecNumber evidence="6">3.1.1.-</ecNumber>
    </recommendedName>
</protein>
<gene>
    <name evidence="8" type="ORF">ILUMI_08883</name>
</gene>
<dbReference type="OrthoDB" id="6846267at2759"/>
<dbReference type="Proteomes" id="UP000801492">
    <property type="component" value="Unassembled WGS sequence"/>
</dbReference>
<evidence type="ECO:0000256" key="4">
    <source>
        <dbReference type="ARBA" id="ARBA00023157"/>
    </source>
</evidence>
<evidence type="ECO:0000256" key="3">
    <source>
        <dbReference type="ARBA" id="ARBA00022801"/>
    </source>
</evidence>
<dbReference type="AlphaFoldDB" id="A0A8K0D5E6"/>
<dbReference type="PANTHER" id="PTHR43142">
    <property type="entry name" value="CARBOXYLIC ESTER HYDROLASE"/>
    <property type="match status" value="1"/>
</dbReference>
<reference evidence="8" key="1">
    <citation type="submission" date="2019-08" db="EMBL/GenBank/DDBJ databases">
        <title>The genome of the North American firefly Photinus pyralis.</title>
        <authorList>
            <consortium name="Photinus pyralis genome working group"/>
            <person name="Fallon T.R."/>
            <person name="Sander Lower S.E."/>
            <person name="Weng J.-K."/>
        </authorList>
    </citation>
    <scope>NUCLEOTIDE SEQUENCE</scope>
    <source>
        <strain evidence="8">TRF0915ILg1</strain>
        <tissue evidence="8">Whole body</tissue>
    </source>
</reference>
<evidence type="ECO:0000256" key="1">
    <source>
        <dbReference type="ARBA" id="ARBA00005964"/>
    </source>
</evidence>
<name>A0A8K0D5E6_IGNLU</name>
<dbReference type="Gene3D" id="3.40.50.1820">
    <property type="entry name" value="alpha/beta hydrolase"/>
    <property type="match status" value="1"/>
</dbReference>
<comment type="similarity">
    <text evidence="1 6">Belongs to the type-B carboxylesterase/lipase family.</text>
</comment>
<dbReference type="PROSITE" id="PS00122">
    <property type="entry name" value="CARBOXYLESTERASE_B_1"/>
    <property type="match status" value="1"/>
</dbReference>
<evidence type="ECO:0000256" key="6">
    <source>
        <dbReference type="RuleBase" id="RU361235"/>
    </source>
</evidence>
<dbReference type="GO" id="GO:0052689">
    <property type="term" value="F:carboxylic ester hydrolase activity"/>
    <property type="evidence" value="ECO:0007669"/>
    <property type="project" value="UniProtKB-KW"/>
</dbReference>
<dbReference type="EMBL" id="VTPC01004337">
    <property type="protein sequence ID" value="KAF2897291.1"/>
    <property type="molecule type" value="Genomic_DNA"/>
</dbReference>
<accession>A0A8K0D5E6</accession>
<feature type="domain" description="Carboxylesterase type B" evidence="7">
    <location>
        <begin position="14"/>
        <end position="528"/>
    </location>
</feature>
<dbReference type="InterPro" id="IPR019826">
    <property type="entry name" value="Carboxylesterase_B_AS"/>
</dbReference>
<evidence type="ECO:0000313" key="8">
    <source>
        <dbReference type="EMBL" id="KAF2897291.1"/>
    </source>
</evidence>
<dbReference type="InterPro" id="IPR002018">
    <property type="entry name" value="CarbesteraseB"/>
</dbReference>
<keyword evidence="3 6" id="KW-0378">Hydrolase</keyword>
<proteinExistence type="inferred from homology"/>
<keyword evidence="4" id="KW-1015">Disulfide bond</keyword>
<evidence type="ECO:0000256" key="5">
    <source>
        <dbReference type="ARBA" id="ARBA00023180"/>
    </source>
</evidence>
<organism evidence="8 9">
    <name type="scientific">Ignelater luminosus</name>
    <name type="common">Cucubano</name>
    <name type="synonym">Pyrophorus luminosus</name>
    <dbReference type="NCBI Taxonomy" id="2038154"/>
    <lineage>
        <taxon>Eukaryota</taxon>
        <taxon>Metazoa</taxon>
        <taxon>Ecdysozoa</taxon>
        <taxon>Arthropoda</taxon>
        <taxon>Hexapoda</taxon>
        <taxon>Insecta</taxon>
        <taxon>Pterygota</taxon>
        <taxon>Neoptera</taxon>
        <taxon>Endopterygota</taxon>
        <taxon>Coleoptera</taxon>
        <taxon>Polyphaga</taxon>
        <taxon>Elateriformia</taxon>
        <taxon>Elateroidea</taxon>
        <taxon>Elateridae</taxon>
        <taxon>Agrypninae</taxon>
        <taxon>Pyrophorini</taxon>
        <taxon>Ignelater</taxon>
    </lineage>
</organism>
<dbReference type="Pfam" id="PF00135">
    <property type="entry name" value="COesterase"/>
    <property type="match status" value="1"/>
</dbReference>
<dbReference type="PANTHER" id="PTHR43142:SF1">
    <property type="entry name" value="CARBOXYLIC ESTER HYDROLASE"/>
    <property type="match status" value="1"/>
</dbReference>
<keyword evidence="2" id="KW-0719">Serine esterase</keyword>
<comment type="caution">
    <text evidence="8">The sequence shown here is derived from an EMBL/GenBank/DDBJ whole genome shotgun (WGS) entry which is preliminary data.</text>
</comment>
<evidence type="ECO:0000256" key="2">
    <source>
        <dbReference type="ARBA" id="ARBA00022487"/>
    </source>
</evidence>
<keyword evidence="5" id="KW-0325">Glycoprotein</keyword>
<evidence type="ECO:0000259" key="7">
    <source>
        <dbReference type="Pfam" id="PF00135"/>
    </source>
</evidence>
<sequence length="542" mass="61340">MVYVKCAPADSEGPIIKIPLGPVMGRHIKSYEGRTVTAFEGIPYAEPPIGELRFQEPQPAKPWSDTLIANTTYVCMQFTPIVMTQGTMGEEDCLYLYIYVPKEKIVGDENLDVIVHIHGGAFMLGAPKFLCGPEYLMDKDVIFVSFNYRVGILGFLSTEDEIVPGNNGLKDQVMALKWIKDNIKYFGGNSDSITITGLSAGGASVQYHYLSPLSKGLFNRGFSQSGTALNMWALTEKPLEKAKRLASFLNCTQETSELMIKCLRKEPVNEMILSLQKFMVLINAVPFTPFGPVVEKGKNAFLPDHPYKLLLDGKINDYPWVTSNTKDEGIYPVGFFVLYRELQNLDKRWNELIPAALDYNDTVDDENMKVTIAEKLRDRYLNNKSLSMENINKLVDLFTDRLFLIDGETAIRLHAKASKSPVYYYFFDYKLNMKTIFSGKISGSAHSDDGRLLYRIFGNSQTLPEADRVMKNIFVDFLYDFATKGKPDFKGVEWSPLSSSEDIDYMHVGGPNDIQMKKIKQLADTAFWDALPIKENQHLYKR</sequence>
<dbReference type="EC" id="3.1.1.-" evidence="6"/>
<dbReference type="CDD" id="cd00312">
    <property type="entry name" value="Esterase_lipase"/>
    <property type="match status" value="1"/>
</dbReference>